<dbReference type="RefSeq" id="WP_301190242.1">
    <property type="nucleotide sequence ID" value="NZ_JAPDPJ010000017.1"/>
</dbReference>
<name>A0AAE3SFX3_9BACT</name>
<dbReference type="Proteomes" id="UP001209229">
    <property type="component" value="Unassembled WGS sequence"/>
</dbReference>
<keyword evidence="2" id="KW-1185">Reference proteome</keyword>
<dbReference type="EMBL" id="JAPDPJ010000017">
    <property type="protein sequence ID" value="MCW3786678.1"/>
    <property type="molecule type" value="Genomic_DNA"/>
</dbReference>
<dbReference type="InterPro" id="IPR010181">
    <property type="entry name" value="CGCAxxGCC_motif"/>
</dbReference>
<reference evidence="1" key="1">
    <citation type="submission" date="2022-10" db="EMBL/GenBank/DDBJ databases">
        <authorList>
            <person name="Yu W.X."/>
        </authorList>
    </citation>
    <scope>NUCLEOTIDE SEQUENCE</scope>
    <source>
        <strain evidence="1">AAT</strain>
    </source>
</reference>
<evidence type="ECO:0000313" key="1">
    <source>
        <dbReference type="EMBL" id="MCW3786678.1"/>
    </source>
</evidence>
<dbReference type="Pfam" id="PF09719">
    <property type="entry name" value="C_GCAxxG_C_C"/>
    <property type="match status" value="1"/>
</dbReference>
<comment type="caution">
    <text evidence="1">The sequence shown here is derived from an EMBL/GenBank/DDBJ whole genome shotgun (WGS) entry which is preliminary data.</text>
</comment>
<gene>
    <name evidence="1" type="ORF">OM075_09385</name>
</gene>
<dbReference type="AlphaFoldDB" id="A0AAE3SFX3"/>
<evidence type="ECO:0000313" key="2">
    <source>
        <dbReference type="Proteomes" id="UP001209229"/>
    </source>
</evidence>
<sequence>MKINIAEQLYHGKEGYNCAQAIFKTFQLEYDISEDQIKSASDKGRGKAKNGICGALYAAHQLIDEPSNIEFINSEFIRFGGSIECKELKKNRKLSCKECVRLAASSIQEILSK</sequence>
<proteinExistence type="predicted"/>
<organism evidence="1 2">
    <name type="scientific">Plebeiibacterium sediminum</name>
    <dbReference type="NCBI Taxonomy" id="2992112"/>
    <lineage>
        <taxon>Bacteria</taxon>
        <taxon>Pseudomonadati</taxon>
        <taxon>Bacteroidota</taxon>
        <taxon>Bacteroidia</taxon>
        <taxon>Marinilabiliales</taxon>
        <taxon>Marinilabiliaceae</taxon>
        <taxon>Plebeiibacterium</taxon>
    </lineage>
</organism>
<accession>A0AAE3SFX3</accession>
<protein>
    <submittedName>
        <fullName evidence="1">C-GCAxxG-C-C family protein</fullName>
    </submittedName>
</protein>